<comment type="caution">
    <text evidence="1">The sequence shown here is derived from an EMBL/GenBank/DDBJ whole genome shotgun (WGS) entry which is preliminary data.</text>
</comment>
<gene>
    <name evidence="1" type="ORF">EMCG_02023</name>
</gene>
<protein>
    <submittedName>
        <fullName evidence="1">Uncharacterized protein</fullName>
    </submittedName>
</protein>
<evidence type="ECO:0000313" key="2">
    <source>
        <dbReference type="Proteomes" id="UP000034164"/>
    </source>
</evidence>
<organism evidence="1 2">
    <name type="scientific">[Emmonsia] crescens</name>
    <dbReference type="NCBI Taxonomy" id="73230"/>
    <lineage>
        <taxon>Eukaryota</taxon>
        <taxon>Fungi</taxon>
        <taxon>Dikarya</taxon>
        <taxon>Ascomycota</taxon>
        <taxon>Pezizomycotina</taxon>
        <taxon>Eurotiomycetes</taxon>
        <taxon>Eurotiomycetidae</taxon>
        <taxon>Onygenales</taxon>
        <taxon>Ajellomycetaceae</taxon>
        <taxon>Emergomyces</taxon>
    </lineage>
</organism>
<dbReference type="AlphaFoldDB" id="A0A0G2J9A8"/>
<reference evidence="2" key="1">
    <citation type="journal article" date="2015" name="PLoS Genet.">
        <title>The dynamic genome and transcriptome of the human fungal pathogen Blastomyces and close relative Emmonsia.</title>
        <authorList>
            <person name="Munoz J.F."/>
            <person name="Gauthier G.M."/>
            <person name="Desjardins C.A."/>
            <person name="Gallo J.E."/>
            <person name="Holder J."/>
            <person name="Sullivan T.D."/>
            <person name="Marty A.J."/>
            <person name="Carmen J.C."/>
            <person name="Chen Z."/>
            <person name="Ding L."/>
            <person name="Gujja S."/>
            <person name="Magrini V."/>
            <person name="Misas E."/>
            <person name="Mitreva M."/>
            <person name="Priest M."/>
            <person name="Saif S."/>
            <person name="Whiston E.A."/>
            <person name="Young S."/>
            <person name="Zeng Q."/>
            <person name="Goldman W.E."/>
            <person name="Mardis E.R."/>
            <person name="Taylor J.W."/>
            <person name="McEwen J.G."/>
            <person name="Clay O.K."/>
            <person name="Klein B.S."/>
            <person name="Cuomo C.A."/>
        </authorList>
    </citation>
    <scope>NUCLEOTIDE SEQUENCE [LARGE SCALE GENOMIC DNA]</scope>
    <source>
        <strain evidence="2">UAMH 3008</strain>
    </source>
</reference>
<proteinExistence type="predicted"/>
<dbReference type="EMBL" id="LCZI01000931">
    <property type="protein sequence ID" value="KKZ63656.1"/>
    <property type="molecule type" value="Genomic_DNA"/>
</dbReference>
<accession>A0A0G2J9A8</accession>
<name>A0A0G2J9A8_9EURO</name>
<sequence>MPIGSTGSACLGASLTVMQVTVSPLILQLLVCNNPLATDEYSPDQIVQPEHFRGLREGRYSQEVRGSERIITQSASVTGIEL</sequence>
<evidence type="ECO:0000313" key="1">
    <source>
        <dbReference type="EMBL" id="KKZ63656.1"/>
    </source>
</evidence>
<dbReference type="VEuPathDB" id="FungiDB:EMCG_02023"/>
<dbReference type="Proteomes" id="UP000034164">
    <property type="component" value="Unassembled WGS sequence"/>
</dbReference>